<evidence type="ECO:0000313" key="1">
    <source>
        <dbReference type="EMBL" id="MET8432773.1"/>
    </source>
</evidence>
<dbReference type="Gene3D" id="1.25.10.10">
    <property type="entry name" value="Leucine-rich Repeat Variant"/>
    <property type="match status" value="1"/>
</dbReference>
<sequence>MGRDYEAAERLARGIRLREALDTSSADAWTALDLGVRILAYESPGLLPSCDRVDGRRLCWNWDAPLPSVNWSRTPPDEPLLAVALCHPDGRIREAALEWVARSPALRPLLVVRCADWVGPVRARARALFSEVPGRELPPLSALVLRLSRRGHGDFARERLERALRDGAAEDVVALLTSEDRATRRFAYRIAVDRGLLAPATLARTAAAASDDVRIQTLCAEAAIAGMRDGAYDEVLGPLLSARSPQVRSAGVTALRRAGRQGEAAAFLADRSGVVRACARYVLRQGGIDPLPLYRSMCADPAACPAAPAGLVECGTRADAPALWTLVTHPVPAVRVHAVDGLRALDAVRHTQLRPLLDDPSPAVIRAVTQALLPDADRIPHEWLLARAGADRPRALRVAAERLLRAHARAAVRQGWPAG</sequence>
<dbReference type="SUPFAM" id="SSF48371">
    <property type="entry name" value="ARM repeat"/>
    <property type="match status" value="1"/>
</dbReference>
<dbReference type="InterPro" id="IPR016024">
    <property type="entry name" value="ARM-type_fold"/>
</dbReference>
<dbReference type="Proteomes" id="UP001550044">
    <property type="component" value="Unassembled WGS sequence"/>
</dbReference>
<accession>A0ABV2U4L3</accession>
<dbReference type="RefSeq" id="WP_356496110.1">
    <property type="nucleotide sequence ID" value="NZ_JBEXIP010000004.1"/>
</dbReference>
<dbReference type="InterPro" id="IPR011989">
    <property type="entry name" value="ARM-like"/>
</dbReference>
<keyword evidence="2" id="KW-1185">Reference proteome</keyword>
<proteinExistence type="predicted"/>
<gene>
    <name evidence="1" type="ORF">ABZV61_08140</name>
</gene>
<reference evidence="1 2" key="1">
    <citation type="submission" date="2024-06" db="EMBL/GenBank/DDBJ databases">
        <title>The Natural Products Discovery Center: Release of the First 8490 Sequenced Strains for Exploring Actinobacteria Biosynthetic Diversity.</title>
        <authorList>
            <person name="Kalkreuter E."/>
            <person name="Kautsar S.A."/>
            <person name="Yang D."/>
            <person name="Bader C.D."/>
            <person name="Teijaro C.N."/>
            <person name="Fluegel L."/>
            <person name="Davis C.M."/>
            <person name="Simpson J.R."/>
            <person name="Lauterbach L."/>
            <person name="Steele A.D."/>
            <person name="Gui C."/>
            <person name="Meng S."/>
            <person name="Li G."/>
            <person name="Viehrig K."/>
            <person name="Ye F."/>
            <person name="Su P."/>
            <person name="Kiefer A.F."/>
            <person name="Nichols A."/>
            <person name="Cepeda A.J."/>
            <person name="Yan W."/>
            <person name="Fan B."/>
            <person name="Jiang Y."/>
            <person name="Adhikari A."/>
            <person name="Zheng C.-J."/>
            <person name="Schuster L."/>
            <person name="Cowan T.M."/>
            <person name="Smanski M.J."/>
            <person name="Chevrette M.G."/>
            <person name="De Carvalho L.P.S."/>
            <person name="Shen B."/>
        </authorList>
    </citation>
    <scope>NUCLEOTIDE SEQUENCE [LARGE SCALE GENOMIC DNA]</scope>
    <source>
        <strain evidence="1 2">NPDC005137</strain>
    </source>
</reference>
<name>A0ABV2U4L3_9ACTN</name>
<dbReference type="EMBL" id="JBEXIP010000004">
    <property type="protein sequence ID" value="MET8432773.1"/>
    <property type="molecule type" value="Genomic_DNA"/>
</dbReference>
<evidence type="ECO:0008006" key="3">
    <source>
        <dbReference type="Google" id="ProtNLM"/>
    </source>
</evidence>
<organism evidence="1 2">
    <name type="scientific">Streptomyces sp. 900116325</name>
    <dbReference type="NCBI Taxonomy" id="3154295"/>
    <lineage>
        <taxon>Bacteria</taxon>
        <taxon>Bacillati</taxon>
        <taxon>Actinomycetota</taxon>
        <taxon>Actinomycetes</taxon>
        <taxon>Kitasatosporales</taxon>
        <taxon>Streptomycetaceae</taxon>
        <taxon>Streptomyces</taxon>
    </lineage>
</organism>
<protein>
    <recommendedName>
        <fullName evidence="3">HEAT repeat protein</fullName>
    </recommendedName>
</protein>
<evidence type="ECO:0000313" key="2">
    <source>
        <dbReference type="Proteomes" id="UP001550044"/>
    </source>
</evidence>
<comment type="caution">
    <text evidence="1">The sequence shown here is derived from an EMBL/GenBank/DDBJ whole genome shotgun (WGS) entry which is preliminary data.</text>
</comment>